<dbReference type="EMBL" id="CP034346">
    <property type="protein sequence ID" value="AZS14262.1"/>
    <property type="molecule type" value="Genomic_DNA"/>
</dbReference>
<dbReference type="Pfam" id="PF07881">
    <property type="entry name" value="Fucose_iso_N1"/>
    <property type="match status" value="1"/>
</dbReference>
<comment type="function">
    <text evidence="7">Converts the aldose L-fucose into the corresponding ketose L-fuculose.</text>
</comment>
<dbReference type="KEGG" id="plut:EI981_07160"/>
<feature type="active site" description="Proton acceptor" evidence="7">
    <location>
        <position position="367"/>
    </location>
</feature>
<feature type="domain" description="L-fucose isomerase N-terminal-1" evidence="9">
    <location>
        <begin position="13"/>
        <end position="180"/>
    </location>
</feature>
<dbReference type="Gene3D" id="3.40.50.1070">
    <property type="match status" value="1"/>
</dbReference>
<evidence type="ECO:0000259" key="10">
    <source>
        <dbReference type="Pfam" id="PF07882"/>
    </source>
</evidence>
<feature type="binding site" evidence="7">
    <location>
        <position position="343"/>
    </location>
    <ligand>
        <name>Mn(2+)</name>
        <dbReference type="ChEBI" id="CHEBI:29035"/>
    </ligand>
</feature>
<keyword evidence="1 7" id="KW-0963">Cytoplasm</keyword>
<dbReference type="NCBIfam" id="TIGR01089">
    <property type="entry name" value="fucI"/>
    <property type="match status" value="1"/>
</dbReference>
<comment type="catalytic activity">
    <reaction evidence="7">
        <text>L-fucose = L-fuculose</text>
        <dbReference type="Rhea" id="RHEA:17233"/>
        <dbReference type="ChEBI" id="CHEBI:2181"/>
        <dbReference type="ChEBI" id="CHEBI:17617"/>
        <dbReference type="EC" id="5.3.1.25"/>
    </reaction>
</comment>
<evidence type="ECO:0000256" key="5">
    <source>
        <dbReference type="ARBA" id="ARBA00023253"/>
    </source>
</evidence>
<evidence type="ECO:0000256" key="4">
    <source>
        <dbReference type="ARBA" id="ARBA00023235"/>
    </source>
</evidence>
<dbReference type="GO" id="GO:0042355">
    <property type="term" value="P:L-fucose catabolic process"/>
    <property type="evidence" value="ECO:0007669"/>
    <property type="project" value="UniProtKB-UniRule"/>
</dbReference>
<dbReference type="InterPro" id="IPR038393">
    <property type="entry name" value="Fuc_iso_dom3_sf"/>
</dbReference>
<dbReference type="Gene3D" id="3.40.275.10">
    <property type="entry name" value="L-fucose Isomerase, Chain A, domain 2"/>
    <property type="match status" value="1"/>
</dbReference>
<feature type="binding site" evidence="7">
    <location>
        <position position="367"/>
    </location>
    <ligand>
        <name>Mn(2+)</name>
        <dbReference type="ChEBI" id="CHEBI:29035"/>
    </ligand>
</feature>
<accession>A0A3Q9I772</accession>
<comment type="cofactor">
    <cofactor evidence="7">
        <name>Mn(2+)</name>
        <dbReference type="ChEBI" id="CHEBI:29035"/>
    </cofactor>
</comment>
<dbReference type="NCBIfam" id="NF008220">
    <property type="entry name" value="PRK10991.1"/>
    <property type="match status" value="1"/>
</dbReference>
<dbReference type="RefSeq" id="WP_126996758.1">
    <property type="nucleotide sequence ID" value="NZ_CP034346.1"/>
</dbReference>
<dbReference type="Pfam" id="PF07882">
    <property type="entry name" value="Fucose_iso_N2"/>
    <property type="match status" value="1"/>
</dbReference>
<dbReference type="SUPFAM" id="SSF53743">
    <property type="entry name" value="FucI/AraA N-terminal and middle domains"/>
    <property type="match status" value="1"/>
</dbReference>
<protein>
    <recommendedName>
        <fullName evidence="7">L-fucose isomerase</fullName>
        <shortName evidence="7">FucIase</shortName>
        <ecNumber evidence="7">5.3.1.25</ecNumber>
    </recommendedName>
    <alternativeName>
        <fullName evidence="7">6-deoxy-L-galactose isomerase</fullName>
    </alternativeName>
</protein>
<evidence type="ECO:0000256" key="1">
    <source>
        <dbReference type="ARBA" id="ARBA00022490"/>
    </source>
</evidence>
<dbReference type="SUPFAM" id="SSF50443">
    <property type="entry name" value="FucI/AraA C-terminal domain-like"/>
    <property type="match status" value="1"/>
</dbReference>
<evidence type="ECO:0000259" key="9">
    <source>
        <dbReference type="Pfam" id="PF07881"/>
    </source>
</evidence>
<proteinExistence type="inferred from homology"/>
<feature type="domain" description="L-fucose isomerase C-terminal" evidence="8">
    <location>
        <begin position="396"/>
        <end position="559"/>
    </location>
</feature>
<dbReference type="OrthoDB" id="9760430at2"/>
<keyword evidence="5 7" id="KW-0294">Fucose metabolism</keyword>
<gene>
    <name evidence="7" type="primary">fucI</name>
    <name evidence="11" type="ORF">EI981_07160</name>
</gene>
<dbReference type="InterPro" id="IPR012888">
    <property type="entry name" value="Fucose_iso_N1"/>
</dbReference>
<dbReference type="Pfam" id="PF02952">
    <property type="entry name" value="Fucose_iso_C"/>
    <property type="match status" value="1"/>
</dbReference>
<keyword evidence="6 7" id="KW-0119">Carbohydrate metabolism</keyword>
<dbReference type="GO" id="GO:0005737">
    <property type="term" value="C:cytoplasm"/>
    <property type="evidence" value="ECO:0007669"/>
    <property type="project" value="UniProtKB-SubCell"/>
</dbReference>
<comment type="similarity">
    <text evidence="7">Belongs to the L-fucose isomerase family.</text>
</comment>
<evidence type="ECO:0000256" key="3">
    <source>
        <dbReference type="ARBA" id="ARBA00023211"/>
    </source>
</evidence>
<dbReference type="AlphaFoldDB" id="A0A3Q9I772"/>
<dbReference type="InterPro" id="IPR005763">
    <property type="entry name" value="Fucose_isomerase"/>
</dbReference>
<evidence type="ECO:0000259" key="8">
    <source>
        <dbReference type="Pfam" id="PF02952"/>
    </source>
</evidence>
<dbReference type="GO" id="GO:0008790">
    <property type="term" value="F:arabinose isomerase activity"/>
    <property type="evidence" value="ECO:0007669"/>
    <property type="project" value="TreeGrafter"/>
</dbReference>
<keyword evidence="4 7" id="KW-0413">Isomerase</keyword>
<keyword evidence="12" id="KW-1185">Reference proteome</keyword>
<dbReference type="UniPathway" id="UPA00563">
    <property type="reaction ID" value="UER00624"/>
</dbReference>
<dbReference type="GO" id="GO:0008736">
    <property type="term" value="F:L-fucose isomerase activity"/>
    <property type="evidence" value="ECO:0007669"/>
    <property type="project" value="UniProtKB-UniRule"/>
</dbReference>
<feature type="active site" description="Proton acceptor" evidence="7">
    <location>
        <position position="343"/>
    </location>
</feature>
<dbReference type="PANTHER" id="PTHR37840">
    <property type="entry name" value="L-FUCOSE ISOMERASE"/>
    <property type="match status" value="1"/>
</dbReference>
<evidence type="ECO:0000256" key="7">
    <source>
        <dbReference type="HAMAP-Rule" id="MF_01254"/>
    </source>
</evidence>
<dbReference type="InterPro" id="IPR015888">
    <property type="entry name" value="Fuc_isomerase_C"/>
</dbReference>
<dbReference type="GO" id="GO:0030145">
    <property type="term" value="F:manganese ion binding"/>
    <property type="evidence" value="ECO:0007669"/>
    <property type="project" value="UniProtKB-UniRule"/>
</dbReference>
<dbReference type="HAMAP" id="MF_01254">
    <property type="entry name" value="Fucose_iso"/>
    <property type="match status" value="1"/>
</dbReference>
<dbReference type="Gene3D" id="3.20.14.10">
    <property type="entry name" value="L-fucose/L-arabinose isomerase, C-terminal"/>
    <property type="match status" value="1"/>
</dbReference>
<dbReference type="GO" id="GO:0019571">
    <property type="term" value="P:D-arabinose catabolic process"/>
    <property type="evidence" value="ECO:0007669"/>
    <property type="project" value="TreeGrafter"/>
</dbReference>
<dbReference type="FunFam" id="3.40.50.1070:FF:000001">
    <property type="entry name" value="L-fucose isomerase"/>
    <property type="match status" value="1"/>
</dbReference>
<feature type="binding site" evidence="7">
    <location>
        <position position="533"/>
    </location>
    <ligand>
        <name>Mn(2+)</name>
        <dbReference type="ChEBI" id="CHEBI:29035"/>
    </ligand>
</feature>
<comment type="subcellular location">
    <subcellularLocation>
        <location evidence="7">Cytoplasm</location>
    </subcellularLocation>
</comment>
<keyword evidence="2 7" id="KW-0479">Metal-binding</keyword>
<name>A0A3Q9I772_9BACL</name>
<keyword evidence="3 7" id="KW-0464">Manganese</keyword>
<evidence type="ECO:0000313" key="12">
    <source>
        <dbReference type="Proteomes" id="UP000270678"/>
    </source>
</evidence>
<dbReference type="InterPro" id="IPR004216">
    <property type="entry name" value="Fuc/Ara_isomerase_C"/>
</dbReference>
<dbReference type="Proteomes" id="UP000270678">
    <property type="component" value="Chromosome"/>
</dbReference>
<dbReference type="InterPro" id="IPR012889">
    <property type="entry name" value="Fucose_isomerase_N2"/>
</dbReference>
<comment type="pathway">
    <text evidence="7">Carbohydrate degradation; L-fucose degradation; L-lactaldehyde and glycerone phosphate from L-fucose: step 1/3.</text>
</comment>
<dbReference type="EC" id="5.3.1.25" evidence="7"/>
<dbReference type="InterPro" id="IPR009015">
    <property type="entry name" value="Fucose_isomerase_N/cen_sf"/>
</dbReference>
<reference evidence="12" key="1">
    <citation type="submission" date="2018-12" db="EMBL/GenBank/DDBJ databases">
        <title>Complete genome sequence of Paenibacillus sp. MBLB1234.</title>
        <authorList>
            <person name="Nam Y.-D."/>
            <person name="Kang J."/>
            <person name="Chung W.-H."/>
            <person name="Park Y.S."/>
        </authorList>
    </citation>
    <scope>NUCLEOTIDE SEQUENCE [LARGE SCALE GENOMIC DNA]</scope>
    <source>
        <strain evidence="12">MBLB1234</strain>
    </source>
</reference>
<dbReference type="PANTHER" id="PTHR37840:SF1">
    <property type="entry name" value="L-FUCOSE ISOMERASE"/>
    <property type="match status" value="1"/>
</dbReference>
<feature type="domain" description="L-fucose isomerase N-terminal-2" evidence="10">
    <location>
        <begin position="181"/>
        <end position="360"/>
    </location>
</feature>
<evidence type="ECO:0000256" key="6">
    <source>
        <dbReference type="ARBA" id="ARBA00023277"/>
    </source>
</evidence>
<sequence length="596" mass="65766">MTASDYRWKDGFPKIGIRPTIDGRRRGVRESLEEQTMNLAKAVAKLLTSELRYPNGDPVECVIADTCIGGVAEAAAAAKKFKQSEVGLTITVTPCWCYGTETMDTDASMPKAVWGFNGTGRPGAVYLAAVLSAHAQKGIPAFGIYGEDVQDEGDDHIPDDVQEKLLRFARSGLAVAMMRDKAYLSMGSVSMGIAGSIVDDSFFQEYLGMRNEYIDMSEFTRRIDEEIYDPEEYKLALAWVKENCTEGPDNNPEHLQTSRERKDQEWETVVKMTLIARDLMIGNPRLAELGFGEEANGHHAIASGFQGQRQWTDHFPNGDFMETMMNSSFDWNGLRAPFTVATENDSLNGVGMLFGNLLTNTAQIFADVRTYWSPASVERVAGYKLEGRAANGILHLINSGSAALDGTGEQKIDGKPALKPFWEITEEEVQATLGASQWRPASVEYFRGGGFSTDYLTRGGMPMTMTRLNLVKGLGPVLQIAEGYSVDLPQDVHDTLDKRTDPTWPTTWFAPILTGSGAFTSVYDVMDHWGANHGAISYGHIGADLITLASMLRIPISMHNVPKERIFRPRAWGMFGTEQSEGADFRACENFGPLYK</sequence>
<organism evidence="11 12">
    <name type="scientific">Paenibacillus lutimineralis</name>
    <dbReference type="NCBI Taxonomy" id="2707005"/>
    <lineage>
        <taxon>Bacteria</taxon>
        <taxon>Bacillati</taxon>
        <taxon>Bacillota</taxon>
        <taxon>Bacilli</taxon>
        <taxon>Bacillales</taxon>
        <taxon>Paenibacillaceae</taxon>
        <taxon>Paenibacillus</taxon>
    </lineage>
</organism>
<dbReference type="InterPro" id="IPR038391">
    <property type="entry name" value="Fucose_iso_dom1_sf"/>
</dbReference>
<evidence type="ECO:0000313" key="11">
    <source>
        <dbReference type="EMBL" id="AZS14262.1"/>
    </source>
</evidence>
<dbReference type="InterPro" id="IPR038392">
    <property type="entry name" value="Fucose_isomerase_dom2_sf"/>
</dbReference>
<evidence type="ECO:0000256" key="2">
    <source>
        <dbReference type="ARBA" id="ARBA00022723"/>
    </source>
</evidence>